<keyword evidence="1" id="KW-0472">Membrane</keyword>
<sequence>MDNNKDDQIITTKNSYNVFAIVGFVLGIISFFLNFFGIVGILAVVFSAIGLSQISKNQQKGKVLAILGIIFGAINIIYAICAISLIF</sequence>
<dbReference type="GeneID" id="83011971"/>
<reference evidence="3 4" key="1">
    <citation type="submission" date="2015-09" db="EMBL/GenBank/DDBJ databases">
        <authorList>
            <consortium name="Pathogen Informatics"/>
        </authorList>
    </citation>
    <scope>NUCLEOTIDE SEQUENCE [LARGE SCALE GENOMIC DNA]</scope>
    <source>
        <strain evidence="3 4">2789STDY5834855</strain>
    </source>
</reference>
<evidence type="ECO:0000313" key="3">
    <source>
        <dbReference type="EMBL" id="CUN99065.1"/>
    </source>
</evidence>
<dbReference type="Proteomes" id="UP000095558">
    <property type="component" value="Unassembled WGS sequence"/>
</dbReference>
<protein>
    <recommendedName>
        <fullName evidence="2">DUF4190 domain-containing protein</fullName>
    </recommendedName>
</protein>
<accession>A0A174BH56</accession>
<dbReference type="AlphaFoldDB" id="A0A174BH56"/>
<keyword evidence="1" id="KW-1133">Transmembrane helix</keyword>
<dbReference type="InterPro" id="IPR025241">
    <property type="entry name" value="DUF4190"/>
</dbReference>
<name>A0A174BH56_9CLOT</name>
<evidence type="ECO:0000313" key="4">
    <source>
        <dbReference type="Proteomes" id="UP000095558"/>
    </source>
</evidence>
<evidence type="ECO:0000259" key="2">
    <source>
        <dbReference type="Pfam" id="PF13828"/>
    </source>
</evidence>
<feature type="transmembrane region" description="Helical" evidence="1">
    <location>
        <begin position="63"/>
        <end position="86"/>
    </location>
</feature>
<evidence type="ECO:0000256" key="1">
    <source>
        <dbReference type="SAM" id="Phobius"/>
    </source>
</evidence>
<feature type="transmembrane region" description="Helical" evidence="1">
    <location>
        <begin position="20"/>
        <end position="51"/>
    </location>
</feature>
<gene>
    <name evidence="3" type="ORF">ERS852470_01183</name>
</gene>
<proteinExistence type="predicted"/>
<keyword evidence="1" id="KW-0812">Transmembrane</keyword>
<dbReference type="EMBL" id="CYZV01000010">
    <property type="protein sequence ID" value="CUN99065.1"/>
    <property type="molecule type" value="Genomic_DNA"/>
</dbReference>
<organism evidence="3 4">
    <name type="scientific">Clostridium disporicum</name>
    <dbReference type="NCBI Taxonomy" id="84024"/>
    <lineage>
        <taxon>Bacteria</taxon>
        <taxon>Bacillati</taxon>
        <taxon>Bacillota</taxon>
        <taxon>Clostridia</taxon>
        <taxon>Eubacteriales</taxon>
        <taxon>Clostridiaceae</taxon>
        <taxon>Clostridium</taxon>
    </lineage>
</organism>
<dbReference type="RefSeq" id="WP_052330662.1">
    <property type="nucleotide sequence ID" value="NZ_CYYT01000016.1"/>
</dbReference>
<feature type="domain" description="DUF4190" evidence="2">
    <location>
        <begin position="20"/>
        <end position="80"/>
    </location>
</feature>
<dbReference type="Pfam" id="PF13828">
    <property type="entry name" value="DUF4190"/>
    <property type="match status" value="1"/>
</dbReference>